<evidence type="ECO:0000256" key="2">
    <source>
        <dbReference type="ARBA" id="ARBA00022833"/>
    </source>
</evidence>
<sequence length="333" mass="37897">MAPTTRSQARRRAVEGHEPSPSPEPYVPRRRARPPPLPVYRTGGRMIDTQRPRTVAMMRAVTPPTSRPLDALRRVLDYRAQRERTGASLIIHDYDTTPIATRTRSRFDPDRPGYPPRNVNHISYNRQPTPIYIQARRHANILIYHDDDDEELNVQDYLDEMMDNIHGRQVDVIDPDEVSEDEESDAEASTSAVVEPEPKKRRGRPPKGGKGRGRKKPSDEPVRLPTLDACTICCEEIPKRPVACRHCRQPIGCRYCVKKWFRTTNLSHLDARPPFAMSVSHRNHHSCPLCRAPWNDTMEVIRVVNADGIPFASEKDVSMDTSDVPGPSQVRAI</sequence>
<protein>
    <submittedName>
        <fullName evidence="7">RING-type domain-containing protein</fullName>
    </submittedName>
</protein>
<evidence type="ECO:0000259" key="5">
    <source>
        <dbReference type="PROSITE" id="PS50089"/>
    </source>
</evidence>
<keyword evidence="6" id="KW-1185">Reference proteome</keyword>
<dbReference type="Gene3D" id="3.30.40.10">
    <property type="entry name" value="Zinc/RING finger domain, C3HC4 (zinc finger)"/>
    <property type="match status" value="1"/>
</dbReference>
<dbReference type="InterPro" id="IPR013083">
    <property type="entry name" value="Znf_RING/FYVE/PHD"/>
</dbReference>
<dbReference type="GO" id="GO:0008270">
    <property type="term" value="F:zinc ion binding"/>
    <property type="evidence" value="ECO:0007669"/>
    <property type="project" value="UniProtKB-KW"/>
</dbReference>
<dbReference type="InterPro" id="IPR001841">
    <property type="entry name" value="Znf_RING"/>
</dbReference>
<reference evidence="6" key="1">
    <citation type="journal article" date="2013" name="Genetics">
        <title>The draft genome and transcriptome of Panagrellus redivivus are shaped by the harsh demands of a free-living lifestyle.</title>
        <authorList>
            <person name="Srinivasan J."/>
            <person name="Dillman A.R."/>
            <person name="Macchietto M.G."/>
            <person name="Heikkinen L."/>
            <person name="Lakso M."/>
            <person name="Fracchia K.M."/>
            <person name="Antoshechkin I."/>
            <person name="Mortazavi A."/>
            <person name="Wong G."/>
            <person name="Sternberg P.W."/>
        </authorList>
    </citation>
    <scope>NUCLEOTIDE SEQUENCE [LARGE SCALE GENOMIC DNA]</scope>
    <source>
        <strain evidence="6">MT8872</strain>
    </source>
</reference>
<feature type="compositionally biased region" description="Basic residues" evidence="4">
    <location>
        <begin position="199"/>
        <end position="215"/>
    </location>
</feature>
<dbReference type="PANTHER" id="PTHR21578">
    <property type="entry name" value="PROTEIN CBG03826"/>
    <property type="match status" value="1"/>
</dbReference>
<organism evidence="6 7">
    <name type="scientific">Panagrellus redivivus</name>
    <name type="common">Microworm</name>
    <dbReference type="NCBI Taxonomy" id="6233"/>
    <lineage>
        <taxon>Eukaryota</taxon>
        <taxon>Metazoa</taxon>
        <taxon>Ecdysozoa</taxon>
        <taxon>Nematoda</taxon>
        <taxon>Chromadorea</taxon>
        <taxon>Rhabditida</taxon>
        <taxon>Tylenchina</taxon>
        <taxon>Panagrolaimomorpha</taxon>
        <taxon>Panagrolaimoidea</taxon>
        <taxon>Panagrolaimidae</taxon>
        <taxon>Panagrellus</taxon>
    </lineage>
</organism>
<accession>A0A7E4ZSW8</accession>
<evidence type="ECO:0000256" key="4">
    <source>
        <dbReference type="SAM" id="MobiDB-lite"/>
    </source>
</evidence>
<name>A0A7E4ZSW8_PANRE</name>
<evidence type="ECO:0000313" key="7">
    <source>
        <dbReference type="WBParaSite" id="Pan_g1525.t1"/>
    </source>
</evidence>
<keyword evidence="2" id="KW-0862">Zinc</keyword>
<dbReference type="WBParaSite" id="Pan_g1525.t1">
    <property type="protein sequence ID" value="Pan_g1525.t1"/>
    <property type="gene ID" value="Pan_g1525"/>
</dbReference>
<feature type="region of interest" description="Disordered" evidence="4">
    <location>
        <begin position="102"/>
        <end position="123"/>
    </location>
</feature>
<evidence type="ECO:0000256" key="1">
    <source>
        <dbReference type="ARBA" id="ARBA00022771"/>
    </source>
</evidence>
<keyword evidence="1 3" id="KW-0479">Metal-binding</keyword>
<reference evidence="7" key="2">
    <citation type="submission" date="2020-10" db="UniProtKB">
        <authorList>
            <consortium name="WormBaseParasite"/>
        </authorList>
    </citation>
    <scope>IDENTIFICATION</scope>
</reference>
<dbReference type="PROSITE" id="PS50089">
    <property type="entry name" value="ZF_RING_2"/>
    <property type="match status" value="1"/>
</dbReference>
<evidence type="ECO:0000313" key="6">
    <source>
        <dbReference type="Proteomes" id="UP000492821"/>
    </source>
</evidence>
<proteinExistence type="predicted"/>
<feature type="region of interest" description="Disordered" evidence="4">
    <location>
        <begin position="176"/>
        <end position="221"/>
    </location>
</feature>
<dbReference type="AlphaFoldDB" id="A0A7E4ZSW8"/>
<dbReference type="Proteomes" id="UP000492821">
    <property type="component" value="Unassembled WGS sequence"/>
</dbReference>
<dbReference type="PANTHER" id="PTHR21578:SF9">
    <property type="entry name" value="RING-TYPE DOMAIN-CONTAINING PROTEIN"/>
    <property type="match status" value="1"/>
</dbReference>
<feature type="compositionally biased region" description="Acidic residues" evidence="4">
    <location>
        <begin position="176"/>
        <end position="186"/>
    </location>
</feature>
<evidence type="ECO:0000256" key="3">
    <source>
        <dbReference type="PROSITE-ProRule" id="PRU00175"/>
    </source>
</evidence>
<feature type="region of interest" description="Disordered" evidence="4">
    <location>
        <begin position="1"/>
        <end position="44"/>
    </location>
</feature>
<keyword evidence="1 3" id="KW-0863">Zinc-finger</keyword>
<feature type="domain" description="RING-type" evidence="5">
    <location>
        <begin position="230"/>
        <end position="291"/>
    </location>
</feature>